<dbReference type="InterPro" id="IPR029058">
    <property type="entry name" value="AB_hydrolase_fold"/>
</dbReference>
<reference evidence="4" key="1">
    <citation type="journal article" date="2019" name="Int. J. Syst. Evol. Microbiol.">
        <title>The Global Catalogue of Microorganisms (GCM) 10K type strain sequencing project: providing services to taxonomists for standard genome sequencing and annotation.</title>
        <authorList>
            <consortium name="The Broad Institute Genomics Platform"/>
            <consortium name="The Broad Institute Genome Sequencing Center for Infectious Disease"/>
            <person name="Wu L."/>
            <person name="Ma J."/>
        </authorList>
    </citation>
    <scope>NUCLEOTIDE SEQUENCE [LARGE SCALE GENOMIC DNA]</scope>
    <source>
        <strain evidence="4">JCM 6835</strain>
    </source>
</reference>
<comment type="caution">
    <text evidence="3">The sequence shown here is derived from an EMBL/GenBank/DDBJ whole genome shotgun (WGS) entry which is preliminary data.</text>
</comment>
<dbReference type="SUPFAM" id="SSF53474">
    <property type="entry name" value="alpha/beta-Hydrolases"/>
    <property type="match status" value="1"/>
</dbReference>
<dbReference type="PANTHER" id="PTHR11487:SF0">
    <property type="entry name" value="S-ACYL FATTY ACID SYNTHASE THIOESTERASE, MEDIUM CHAIN"/>
    <property type="match status" value="1"/>
</dbReference>
<dbReference type="GO" id="GO:0016787">
    <property type="term" value="F:hydrolase activity"/>
    <property type="evidence" value="ECO:0007669"/>
    <property type="project" value="UniProtKB-KW"/>
</dbReference>
<dbReference type="PANTHER" id="PTHR11487">
    <property type="entry name" value="THIOESTERASE"/>
    <property type="match status" value="1"/>
</dbReference>
<dbReference type="Gene3D" id="3.40.50.1820">
    <property type="entry name" value="alpha/beta hydrolase"/>
    <property type="match status" value="1"/>
</dbReference>
<dbReference type="EMBL" id="BAAATE010000041">
    <property type="protein sequence ID" value="GAA2695404.1"/>
    <property type="molecule type" value="Genomic_DNA"/>
</dbReference>
<evidence type="ECO:0000256" key="1">
    <source>
        <dbReference type="ARBA" id="ARBA00007169"/>
    </source>
</evidence>
<gene>
    <name evidence="3" type="ORF">GCM10010412_088190</name>
</gene>
<comment type="similarity">
    <text evidence="1">Belongs to the thioesterase family.</text>
</comment>
<accession>A0ABP6FRZ5</accession>
<dbReference type="InterPro" id="IPR012223">
    <property type="entry name" value="TEII"/>
</dbReference>
<sequence length="253" mass="27022">MNVSQDVVWDLGPGPGRRVNLLVLPHAGGSAHAYLDWADLLPAGFGLLIGQYPGRGARYAEPLPESVDDLVDPIVAHLPPTADELIVLGHSMGGLMAFEIVRRLEELGRPVLGLVASACRAPHLPNPSPVHPETLSDDELVAVLRTRGGTPEEVLDHPQLRSMVMGTVRADFAIDDTYRFTGPTRVLRCPVAAVGGDSDPVVPLGDLARWAEASCSKVTTHVLPGGHFYFQDDPSALLSIAVMAGRVQGEETR</sequence>
<organism evidence="3 4">
    <name type="scientific">Nonomuraea recticatena</name>
    <dbReference type="NCBI Taxonomy" id="46178"/>
    <lineage>
        <taxon>Bacteria</taxon>
        <taxon>Bacillati</taxon>
        <taxon>Actinomycetota</taxon>
        <taxon>Actinomycetes</taxon>
        <taxon>Streptosporangiales</taxon>
        <taxon>Streptosporangiaceae</taxon>
        <taxon>Nonomuraea</taxon>
    </lineage>
</organism>
<dbReference type="RefSeq" id="WP_346155344.1">
    <property type="nucleotide sequence ID" value="NZ_BAAATE010000041.1"/>
</dbReference>
<evidence type="ECO:0000313" key="4">
    <source>
        <dbReference type="Proteomes" id="UP001501666"/>
    </source>
</evidence>
<dbReference type="Pfam" id="PF00975">
    <property type="entry name" value="Thioesterase"/>
    <property type="match status" value="1"/>
</dbReference>
<name>A0ABP6FRZ5_9ACTN</name>
<feature type="domain" description="Thioesterase" evidence="2">
    <location>
        <begin position="21"/>
        <end position="239"/>
    </location>
</feature>
<keyword evidence="4" id="KW-1185">Reference proteome</keyword>
<evidence type="ECO:0000313" key="3">
    <source>
        <dbReference type="EMBL" id="GAA2695404.1"/>
    </source>
</evidence>
<evidence type="ECO:0000259" key="2">
    <source>
        <dbReference type="Pfam" id="PF00975"/>
    </source>
</evidence>
<keyword evidence="3" id="KW-0378">Hydrolase</keyword>
<proteinExistence type="inferred from homology"/>
<protein>
    <submittedName>
        <fullName evidence="3">Alpha/beta fold hydrolase</fullName>
    </submittedName>
</protein>
<dbReference type="InterPro" id="IPR001031">
    <property type="entry name" value="Thioesterase"/>
</dbReference>
<dbReference type="Proteomes" id="UP001501666">
    <property type="component" value="Unassembled WGS sequence"/>
</dbReference>